<evidence type="ECO:0000313" key="1">
    <source>
        <dbReference type="EMBL" id="OUM84407.1"/>
    </source>
</evidence>
<organism evidence="1 2">
    <name type="scientific">Bacillus thermozeamaize</name>
    <dbReference type="NCBI Taxonomy" id="230954"/>
    <lineage>
        <taxon>Bacteria</taxon>
        <taxon>Bacillati</taxon>
        <taxon>Bacillota</taxon>
        <taxon>Bacilli</taxon>
        <taxon>Bacillales</taxon>
        <taxon>Bacillaceae</taxon>
        <taxon>Bacillus</taxon>
    </lineage>
</organism>
<sequence length="123" mass="13591">MARSFLGILSMFMASLSLTGLWSGKRDVSHVEAAEEKLLDQPFIRVIGTGKVTAVPDEAVLTIGLLFRAFLQKIRAPNTWCFDAPYGMLSGEGYHQKRCSAMITSNTKITRIIPILLLKKPPP</sequence>
<dbReference type="AlphaFoldDB" id="A0A1Y3PE03"/>
<protein>
    <submittedName>
        <fullName evidence="1">Uncharacterized protein</fullName>
    </submittedName>
</protein>
<name>A0A1Y3PE03_9BACI</name>
<evidence type="ECO:0000313" key="2">
    <source>
        <dbReference type="Proteomes" id="UP000196475"/>
    </source>
</evidence>
<comment type="caution">
    <text evidence="1">The sequence shown here is derived from an EMBL/GenBank/DDBJ whole genome shotgun (WGS) entry which is preliminary data.</text>
</comment>
<dbReference type="Proteomes" id="UP000196475">
    <property type="component" value="Unassembled WGS sequence"/>
</dbReference>
<accession>A0A1Y3PE03</accession>
<proteinExistence type="predicted"/>
<reference evidence="2" key="1">
    <citation type="submission" date="2016-06" db="EMBL/GenBank/DDBJ databases">
        <authorList>
            <person name="Nascimento L."/>
            <person name="Pereira R.V."/>
            <person name="Martins L.F."/>
            <person name="Quaggio R.B."/>
            <person name="Silva A.M."/>
            <person name="Setubal J.C."/>
        </authorList>
    </citation>
    <scope>NUCLEOTIDE SEQUENCE [LARGE SCALE GENOMIC DNA]</scope>
</reference>
<gene>
    <name evidence="1" type="ORF">BAA01_00875</name>
</gene>
<dbReference type="EMBL" id="LZRT01000130">
    <property type="protein sequence ID" value="OUM84407.1"/>
    <property type="molecule type" value="Genomic_DNA"/>
</dbReference>